<evidence type="ECO:0000313" key="1">
    <source>
        <dbReference type="EMBL" id="MDO7874310.1"/>
    </source>
</evidence>
<evidence type="ECO:0000313" key="2">
    <source>
        <dbReference type="Proteomes" id="UP001176429"/>
    </source>
</evidence>
<sequence length="72" mass="8112">MSYSSPITTNPHGVTIRLTDGQYHLHYLLSASDDVELTIDVPTTHLNGFLQRHRLRSLHDVDCITLLAEVGR</sequence>
<dbReference type="EMBL" id="JAUQSY010000003">
    <property type="protein sequence ID" value="MDO7874310.1"/>
    <property type="molecule type" value="Genomic_DNA"/>
</dbReference>
<dbReference type="RefSeq" id="WP_305005623.1">
    <property type="nucleotide sequence ID" value="NZ_JAUQSY010000003.1"/>
</dbReference>
<proteinExistence type="predicted"/>
<name>A0ABT9B7W0_9BACT</name>
<reference evidence="1" key="1">
    <citation type="submission" date="2023-07" db="EMBL/GenBank/DDBJ databases">
        <authorList>
            <person name="Kim M.K."/>
        </authorList>
    </citation>
    <scope>NUCLEOTIDE SEQUENCE</scope>
    <source>
        <strain evidence="1">ASUV-10-1</strain>
    </source>
</reference>
<comment type="caution">
    <text evidence="1">The sequence shown here is derived from an EMBL/GenBank/DDBJ whole genome shotgun (WGS) entry which is preliminary data.</text>
</comment>
<protein>
    <submittedName>
        <fullName evidence="1">Uncharacterized protein</fullName>
    </submittedName>
</protein>
<dbReference type="Proteomes" id="UP001176429">
    <property type="component" value="Unassembled WGS sequence"/>
</dbReference>
<organism evidence="1 2">
    <name type="scientific">Hymenobacter aranciens</name>
    <dbReference type="NCBI Taxonomy" id="3063996"/>
    <lineage>
        <taxon>Bacteria</taxon>
        <taxon>Pseudomonadati</taxon>
        <taxon>Bacteroidota</taxon>
        <taxon>Cytophagia</taxon>
        <taxon>Cytophagales</taxon>
        <taxon>Hymenobacteraceae</taxon>
        <taxon>Hymenobacter</taxon>
    </lineage>
</organism>
<accession>A0ABT9B7W0</accession>
<gene>
    <name evidence="1" type="ORF">Q5H93_06165</name>
</gene>
<keyword evidence="2" id="KW-1185">Reference proteome</keyword>